<feature type="region of interest" description="Disordered" evidence="1">
    <location>
        <begin position="1"/>
        <end position="48"/>
    </location>
</feature>
<dbReference type="EMBL" id="CP045892">
    <property type="protein sequence ID" value="QQP52659.1"/>
    <property type="molecule type" value="Genomic_DNA"/>
</dbReference>
<keyword evidence="3" id="KW-1185">Reference proteome</keyword>
<name>A0A7T8KAW0_CALRO</name>
<evidence type="ECO:0000313" key="2">
    <source>
        <dbReference type="EMBL" id="QQP52659.1"/>
    </source>
</evidence>
<organism evidence="2 3">
    <name type="scientific">Caligus rogercresseyi</name>
    <name type="common">Sea louse</name>
    <dbReference type="NCBI Taxonomy" id="217165"/>
    <lineage>
        <taxon>Eukaryota</taxon>
        <taxon>Metazoa</taxon>
        <taxon>Ecdysozoa</taxon>
        <taxon>Arthropoda</taxon>
        <taxon>Crustacea</taxon>
        <taxon>Multicrustacea</taxon>
        <taxon>Hexanauplia</taxon>
        <taxon>Copepoda</taxon>
        <taxon>Siphonostomatoida</taxon>
        <taxon>Caligidae</taxon>
        <taxon>Caligus</taxon>
    </lineage>
</organism>
<reference evidence="3" key="1">
    <citation type="submission" date="2021-01" db="EMBL/GenBank/DDBJ databases">
        <title>Caligus Genome Assembly.</title>
        <authorList>
            <person name="Gallardo-Escarate C."/>
        </authorList>
    </citation>
    <scope>NUCLEOTIDE SEQUENCE [LARGE SCALE GENOMIC DNA]</scope>
</reference>
<sequence length="87" mass="9292">RFPATRSYRQPGQRGAADSTRRKRNRIGAREDVVADADQRHGQDDAAGPCAMAKTIPAARCAKIKRLAAVKRGRCSSATPTSIASGQ</sequence>
<dbReference type="Proteomes" id="UP000595437">
    <property type="component" value="Chromosome 3"/>
</dbReference>
<evidence type="ECO:0000313" key="3">
    <source>
        <dbReference type="Proteomes" id="UP000595437"/>
    </source>
</evidence>
<accession>A0A7T8KAW0</accession>
<dbReference type="AlphaFoldDB" id="A0A7T8KAW0"/>
<proteinExistence type="predicted"/>
<protein>
    <submittedName>
        <fullName evidence="2">Uncharacterized protein</fullName>
    </submittedName>
</protein>
<feature type="compositionally biased region" description="Basic and acidic residues" evidence="1">
    <location>
        <begin position="28"/>
        <end position="44"/>
    </location>
</feature>
<evidence type="ECO:0000256" key="1">
    <source>
        <dbReference type="SAM" id="MobiDB-lite"/>
    </source>
</evidence>
<feature type="non-terminal residue" evidence="2">
    <location>
        <position position="87"/>
    </location>
</feature>
<gene>
    <name evidence="2" type="ORF">FKW44_004883</name>
</gene>
<feature type="non-terminal residue" evidence="2">
    <location>
        <position position="1"/>
    </location>
</feature>